<sequence>MAIESFESFNLVGGTALALQFGHRLSIYLDFFTIDPFDKELAKAELSDIGLWQTDSENKIGLRGQLNGVKIDFVTYRYPLLEPIAVIDGVRMLSRADISAMKLSAITNRGAQKDFYDIFFLLRHYSFAQLCNWYKAKFQTNNLFMLLKSLTYFDDAEQTETPILLVDDVSWAMVKNTILQEVAAYS</sequence>
<dbReference type="Pfam" id="PF08843">
    <property type="entry name" value="AbiEii"/>
    <property type="match status" value="1"/>
</dbReference>
<keyword evidence="1" id="KW-0808">Transferase</keyword>
<gene>
    <name evidence="1" type="ORF">IC230_04635</name>
</gene>
<evidence type="ECO:0000313" key="1">
    <source>
        <dbReference type="EMBL" id="MBD2752167.1"/>
    </source>
</evidence>
<dbReference type="Proteomes" id="UP000653797">
    <property type="component" value="Unassembled WGS sequence"/>
</dbReference>
<keyword evidence="2" id="KW-1185">Reference proteome</keyword>
<dbReference type="RefSeq" id="WP_191037778.1">
    <property type="nucleotide sequence ID" value="NZ_JACXAA010000001.1"/>
</dbReference>
<accession>A0A927GBX5</accession>
<protein>
    <submittedName>
        <fullName evidence="1">Nucleotidyl transferase AbiEii/AbiGii toxin family protein</fullName>
    </submittedName>
</protein>
<comment type="caution">
    <text evidence="1">The sequence shown here is derived from an EMBL/GenBank/DDBJ whole genome shotgun (WGS) entry which is preliminary data.</text>
</comment>
<evidence type="ECO:0000313" key="2">
    <source>
        <dbReference type="Proteomes" id="UP000653797"/>
    </source>
</evidence>
<proteinExistence type="predicted"/>
<organism evidence="1 2">
    <name type="scientific">Spirosoma validum</name>
    <dbReference type="NCBI Taxonomy" id="2771355"/>
    <lineage>
        <taxon>Bacteria</taxon>
        <taxon>Pseudomonadati</taxon>
        <taxon>Bacteroidota</taxon>
        <taxon>Cytophagia</taxon>
        <taxon>Cytophagales</taxon>
        <taxon>Cytophagaceae</taxon>
        <taxon>Spirosoma</taxon>
    </lineage>
</organism>
<dbReference type="AlphaFoldDB" id="A0A927GBX5"/>
<dbReference type="InterPro" id="IPR014942">
    <property type="entry name" value="AbiEii"/>
</dbReference>
<name>A0A927GBX5_9BACT</name>
<dbReference type="EMBL" id="JACXAA010000001">
    <property type="protein sequence ID" value="MBD2752167.1"/>
    <property type="molecule type" value="Genomic_DNA"/>
</dbReference>
<reference evidence="1" key="1">
    <citation type="submission" date="2020-09" db="EMBL/GenBank/DDBJ databases">
        <authorList>
            <person name="Kim M.K."/>
        </authorList>
    </citation>
    <scope>NUCLEOTIDE SEQUENCE</scope>
    <source>
        <strain evidence="1">BT704</strain>
    </source>
</reference>
<dbReference type="GO" id="GO:0016740">
    <property type="term" value="F:transferase activity"/>
    <property type="evidence" value="ECO:0007669"/>
    <property type="project" value="UniProtKB-KW"/>
</dbReference>